<reference evidence="2 3" key="1">
    <citation type="submission" date="2013-12" db="EMBL/GenBank/DDBJ databases">
        <authorList>
            <consortium name="DOE Joint Genome Institute"/>
            <person name="Eisen J."/>
            <person name="Huntemann M."/>
            <person name="Han J."/>
            <person name="Chen A."/>
            <person name="Kyrpides N."/>
            <person name="Mavromatis K."/>
            <person name="Markowitz V."/>
            <person name="Palaniappan K."/>
            <person name="Ivanova N."/>
            <person name="Schaumberg A."/>
            <person name="Pati A."/>
            <person name="Liolios K."/>
            <person name="Nordberg H.P."/>
            <person name="Cantor M.N."/>
            <person name="Hua S.X."/>
            <person name="Woyke T."/>
        </authorList>
    </citation>
    <scope>NUCLEOTIDE SEQUENCE [LARGE SCALE GENOMIC DNA]</scope>
    <source>
        <strain evidence="3">DSM 19437</strain>
    </source>
</reference>
<dbReference type="OrthoDB" id="9765926at2"/>
<sequence>MKNAIVLVLILISIFFSCSKSNVENAAKPEVNIDSISVEQFDDIHILVSMKAKGSNEIKKVGICWSKSSMPTITDSSRSLSSPYSTIINKIGENDTYYFRAYIQTADKTIYSESKSISTGGLNVLIDKEYNNGRSRNIIDVKETMDGAFIALVSSSGLYSTYWPELILFNKSGDVMWSKEYPQYESQYPVNIFEIEGGFLLVTTDYTTVNFGHIFTRLDNSGNVLWEKKYGTKRNKDLMRVLDNKNNSLIITLREYDDMKNGIRENCVLTNYLIDLNGNLLSSTTYSADNGLAEGSPPRTLLMTPMISDMLLLIVGST</sequence>
<dbReference type="RefSeq" id="WP_008585162.1">
    <property type="nucleotide sequence ID" value="NZ_CP007035.1"/>
</dbReference>
<dbReference type="PROSITE" id="PS51257">
    <property type="entry name" value="PROKAR_LIPOPROTEIN"/>
    <property type="match status" value="1"/>
</dbReference>
<dbReference type="EMBL" id="CP007035">
    <property type="protein sequence ID" value="AHF17389.1"/>
    <property type="molecule type" value="Genomic_DNA"/>
</dbReference>
<proteinExistence type="predicted"/>
<accession>W0F7F2</accession>
<feature type="signal peptide" evidence="1">
    <location>
        <begin position="1"/>
        <end position="26"/>
    </location>
</feature>
<keyword evidence="3" id="KW-1185">Reference proteome</keyword>
<evidence type="ECO:0000313" key="2">
    <source>
        <dbReference type="EMBL" id="AHF17389.1"/>
    </source>
</evidence>
<keyword evidence="1" id="KW-0732">Signal</keyword>
<dbReference type="Proteomes" id="UP000003586">
    <property type="component" value="Chromosome"/>
</dbReference>
<evidence type="ECO:0000256" key="1">
    <source>
        <dbReference type="SAM" id="SignalP"/>
    </source>
</evidence>
<feature type="chain" id="PRO_5004789149" description="Fibronectin type-III domain-containing protein" evidence="1">
    <location>
        <begin position="27"/>
        <end position="318"/>
    </location>
</feature>
<name>W0F7F2_9BACT</name>
<evidence type="ECO:0008006" key="4">
    <source>
        <dbReference type="Google" id="ProtNLM"/>
    </source>
</evidence>
<organism evidence="2 3">
    <name type="scientific">Niabella soli DSM 19437</name>
    <dbReference type="NCBI Taxonomy" id="929713"/>
    <lineage>
        <taxon>Bacteria</taxon>
        <taxon>Pseudomonadati</taxon>
        <taxon>Bacteroidota</taxon>
        <taxon>Chitinophagia</taxon>
        <taxon>Chitinophagales</taxon>
        <taxon>Chitinophagaceae</taxon>
        <taxon>Niabella</taxon>
    </lineage>
</organism>
<dbReference type="KEGG" id="nso:NIASO_06695"/>
<dbReference type="AlphaFoldDB" id="W0F7F2"/>
<gene>
    <name evidence="2" type="ORF">NIASO_06695</name>
</gene>
<evidence type="ECO:0000313" key="3">
    <source>
        <dbReference type="Proteomes" id="UP000003586"/>
    </source>
</evidence>
<dbReference type="HOGENOM" id="CLU_873852_0_0_10"/>
<protein>
    <recommendedName>
        <fullName evidence="4">Fibronectin type-III domain-containing protein</fullName>
    </recommendedName>
</protein>